<dbReference type="Gene3D" id="2.40.420.20">
    <property type="match status" value="1"/>
</dbReference>
<keyword evidence="7" id="KW-1185">Reference proteome</keyword>
<comment type="caution">
    <text evidence="6">The sequence shown here is derived from an EMBL/GenBank/DDBJ whole genome shotgun (WGS) entry which is preliminary data.</text>
</comment>
<organism evidence="6 7">
    <name type="scientific">Steroidobacter agaridevorans</name>
    <dbReference type="NCBI Taxonomy" id="2695856"/>
    <lineage>
        <taxon>Bacteria</taxon>
        <taxon>Pseudomonadati</taxon>
        <taxon>Pseudomonadota</taxon>
        <taxon>Gammaproteobacteria</taxon>
        <taxon>Steroidobacterales</taxon>
        <taxon>Steroidobacteraceae</taxon>
        <taxon>Steroidobacter</taxon>
    </lineage>
</organism>
<dbReference type="AlphaFoldDB" id="A0A829Y645"/>
<dbReference type="Proteomes" id="UP000445000">
    <property type="component" value="Unassembled WGS sequence"/>
</dbReference>
<evidence type="ECO:0000313" key="7">
    <source>
        <dbReference type="Proteomes" id="UP000445000"/>
    </source>
</evidence>
<dbReference type="InterPro" id="IPR058625">
    <property type="entry name" value="MdtA-like_BSH"/>
</dbReference>
<evidence type="ECO:0000259" key="3">
    <source>
        <dbReference type="Pfam" id="PF25876"/>
    </source>
</evidence>
<dbReference type="PANTHER" id="PTHR30469:SF37">
    <property type="entry name" value="RAGD PROTEIN"/>
    <property type="match status" value="1"/>
</dbReference>
<evidence type="ECO:0000256" key="2">
    <source>
        <dbReference type="SAM" id="Phobius"/>
    </source>
</evidence>
<evidence type="ECO:0000313" key="6">
    <source>
        <dbReference type="EMBL" id="GFE78729.1"/>
    </source>
</evidence>
<dbReference type="InterPro" id="IPR006143">
    <property type="entry name" value="RND_pump_MFP"/>
</dbReference>
<dbReference type="InterPro" id="IPR058792">
    <property type="entry name" value="Beta-barrel_RND_2"/>
</dbReference>
<dbReference type="Gene3D" id="2.40.50.100">
    <property type="match status" value="1"/>
</dbReference>
<evidence type="ECO:0000259" key="4">
    <source>
        <dbReference type="Pfam" id="PF25917"/>
    </source>
</evidence>
<feature type="domain" description="Multidrug resistance protein MdtA-like alpha-helical hairpin" evidence="3">
    <location>
        <begin position="115"/>
        <end position="176"/>
    </location>
</feature>
<evidence type="ECO:0000256" key="1">
    <source>
        <dbReference type="ARBA" id="ARBA00009477"/>
    </source>
</evidence>
<comment type="similarity">
    <text evidence="1">Belongs to the membrane fusion protein (MFP) (TC 8.A.1) family.</text>
</comment>
<dbReference type="SUPFAM" id="SSF111369">
    <property type="entry name" value="HlyD-like secretion proteins"/>
    <property type="match status" value="1"/>
</dbReference>
<proteinExistence type="inferred from homology"/>
<feature type="domain" description="CusB-like beta-barrel" evidence="5">
    <location>
        <begin position="228"/>
        <end position="299"/>
    </location>
</feature>
<dbReference type="GO" id="GO:0015562">
    <property type="term" value="F:efflux transmembrane transporter activity"/>
    <property type="evidence" value="ECO:0007669"/>
    <property type="project" value="TreeGrafter"/>
</dbReference>
<gene>
    <name evidence="6" type="ORF">GCM10011487_07290</name>
</gene>
<dbReference type="GO" id="GO:1990281">
    <property type="term" value="C:efflux pump complex"/>
    <property type="evidence" value="ECO:0007669"/>
    <property type="project" value="TreeGrafter"/>
</dbReference>
<dbReference type="NCBIfam" id="TIGR01730">
    <property type="entry name" value="RND_mfp"/>
    <property type="match status" value="1"/>
</dbReference>
<feature type="domain" description="Multidrug resistance protein MdtA-like barrel-sandwich hybrid" evidence="4">
    <location>
        <begin position="79"/>
        <end position="210"/>
    </location>
</feature>
<feature type="transmembrane region" description="Helical" evidence="2">
    <location>
        <begin position="12"/>
        <end position="31"/>
    </location>
</feature>
<sequence length="386" mass="40570">MPPTESHRGLRRAGIVIAVIAIVLVVSGIGIRVNDHRQMTEWTEEQAIPTVAVVAPTQGEADARIDLPGRLEAFARAPLNARVSGYLKTWKADIGTPVKAGQLIAEIEAPDIEQQLLQAEADLASAEANAALAASTAKRWQSMLGRDSVSKQEVDEKVGDLAAKEALAKAARANVERLRTMRGFTRIVAPFDGVVTARNTDIGELITAGGGSGRELFVVSDTRRLRVYVNVPQSYVSRLNTDAKALITVPEHPGKEYSAAVAASAGAVNVATGTTLMQLTVDNQAGELLPGGYANVSFELAGGVQALRVPASALIFDQAGLRVATVDSQSRVVMKPITIARDHGHFIEVAGGIEATDRVISTPPDGLMGGSAVRVIEPAAQQANAG</sequence>
<keyword evidence="2" id="KW-0472">Membrane</keyword>
<dbReference type="EMBL" id="BLJN01000001">
    <property type="protein sequence ID" value="GFE78729.1"/>
    <property type="molecule type" value="Genomic_DNA"/>
</dbReference>
<dbReference type="RefSeq" id="WP_161810591.1">
    <property type="nucleotide sequence ID" value="NZ_BLJN01000001.1"/>
</dbReference>
<dbReference type="Pfam" id="PF25917">
    <property type="entry name" value="BSH_RND"/>
    <property type="match status" value="1"/>
</dbReference>
<reference evidence="7" key="1">
    <citation type="submission" date="2020-01" db="EMBL/GenBank/DDBJ databases">
        <title>'Steroidobacter agaridevorans' sp. nov., agar-degrading bacteria isolated from rhizosphere soils.</title>
        <authorList>
            <person name="Ikenaga M."/>
            <person name="Kataoka M."/>
            <person name="Murouchi A."/>
            <person name="Katsuragi S."/>
            <person name="Sakai M."/>
        </authorList>
    </citation>
    <scope>NUCLEOTIDE SEQUENCE [LARGE SCALE GENOMIC DNA]</scope>
    <source>
        <strain evidence="7">YU21-B</strain>
    </source>
</reference>
<dbReference type="Pfam" id="PF25954">
    <property type="entry name" value="Beta-barrel_RND_2"/>
    <property type="match status" value="1"/>
</dbReference>
<keyword evidence="2" id="KW-0812">Transmembrane</keyword>
<dbReference type="PANTHER" id="PTHR30469">
    <property type="entry name" value="MULTIDRUG RESISTANCE PROTEIN MDTA"/>
    <property type="match status" value="1"/>
</dbReference>
<accession>A0A829Y645</accession>
<dbReference type="InterPro" id="IPR058624">
    <property type="entry name" value="MdtA-like_HH"/>
</dbReference>
<protein>
    <submittedName>
        <fullName evidence="6">RND transporter MFP subunit</fullName>
    </submittedName>
</protein>
<dbReference type="Pfam" id="PF25876">
    <property type="entry name" value="HH_MFP_RND"/>
    <property type="match status" value="1"/>
</dbReference>
<keyword evidence="2" id="KW-1133">Transmembrane helix</keyword>
<evidence type="ECO:0000259" key="5">
    <source>
        <dbReference type="Pfam" id="PF25954"/>
    </source>
</evidence>
<dbReference type="Gene3D" id="2.40.30.170">
    <property type="match status" value="1"/>
</dbReference>
<name>A0A829Y645_9GAMM</name>
<dbReference type="Gene3D" id="1.10.287.470">
    <property type="entry name" value="Helix hairpin bin"/>
    <property type="match status" value="1"/>
</dbReference>